<dbReference type="PANTHER" id="PTHR31600">
    <property type="entry name" value="TINY MACROCYSTS PROTEIN B-RELATED"/>
    <property type="match status" value="1"/>
</dbReference>
<name>A0A8J8NGQ9_HALGN</name>
<dbReference type="Proteomes" id="UP000785679">
    <property type="component" value="Unassembled WGS sequence"/>
</dbReference>
<dbReference type="AlphaFoldDB" id="A0A8J8NGQ9"/>
<organism evidence="3 4">
    <name type="scientific">Halteria grandinella</name>
    <dbReference type="NCBI Taxonomy" id="5974"/>
    <lineage>
        <taxon>Eukaryota</taxon>
        <taxon>Sar</taxon>
        <taxon>Alveolata</taxon>
        <taxon>Ciliophora</taxon>
        <taxon>Intramacronucleata</taxon>
        <taxon>Spirotrichea</taxon>
        <taxon>Stichotrichia</taxon>
        <taxon>Sporadotrichida</taxon>
        <taxon>Halteriidae</taxon>
        <taxon>Halteria</taxon>
    </lineage>
</organism>
<feature type="transmembrane region" description="Helical" evidence="2">
    <location>
        <begin position="399"/>
        <end position="421"/>
    </location>
</feature>
<evidence type="ECO:0000313" key="4">
    <source>
        <dbReference type="Proteomes" id="UP000785679"/>
    </source>
</evidence>
<sequence length="802" mass="92904">MNLDNREFKEEVKSNRPQTQSAKNAKAMIDNVQNSLEPIQVAFGSSGVQNILGSSALNSSADNDLFQETHMFKVKKGKKMADDIDEDPFDPASLNKQSIVEPVDVNSRQDQDEIENNEKYFDFTNESNEKELLKQFQRFVYSDRQGESDSGSEFQGMQSNMYQEDNGFGGAIQESSLRRMYEIVQFHIFKINYVLLSYSFISNAIYHIFLIIEFFQMYFLANYGWDVKNGFEELQQSTINVDGYIPKLLSQRSGDLLNRTQETQSLKVFLQLAQTIEIKDTVWRMDEQVKFANPALYILSAGNKDEYLTAYWVMSAIFYALVAVLIIFGKNLYNHMMNSVLTEGFKILVKVLSFILVVFMTILQIPFYTLLLQSFNCEEDSLIDYTIQDISCSGSDRSILVPFSIVTLLCYIIIIALQASIFQETKFHSTLPWAGYDRQTSILRTAIKLALTAGFVFDKSANYRPIVMYGCTVIFLFILYRRFVDSNYFNRWINFAINTYDIFIAYHLVFIASHIVSKFRYGVPNVVVFIFSALLFAALYESLLLCKNMRMLDIKTYLYKASSIKCEIYLQKYFQKVERADFGDQFFFFGSLFTHIEECDDYKCECRKIASILEGLNKFQHYKKKIAQLSDGEWLEKNMSFKEAQEEGKGIIVEDVEKIHVSQDPTQKNWYEGKSSTKDYFEGPVRSQSFRKIEKDNKLEEKALEAFEEVFGHSIEQESHQNKYNGGQVDVEIEHVKNIQRQSFKFMAVLLTKVVQRFPKDACHRLHLAGLFLKNGRNRIGAMGFAYSANRETKLSRRDSHI</sequence>
<reference evidence="3" key="1">
    <citation type="submission" date="2019-06" db="EMBL/GenBank/DDBJ databases">
        <authorList>
            <person name="Zheng W."/>
        </authorList>
    </citation>
    <scope>NUCLEOTIDE SEQUENCE</scope>
    <source>
        <strain evidence="3">QDHG01</strain>
    </source>
</reference>
<feature type="transmembrane region" description="Helical" evidence="2">
    <location>
        <begin position="522"/>
        <end position="546"/>
    </location>
</feature>
<evidence type="ECO:0000256" key="1">
    <source>
        <dbReference type="SAM" id="MobiDB-lite"/>
    </source>
</evidence>
<comment type="caution">
    <text evidence="3">The sequence shown here is derived from an EMBL/GenBank/DDBJ whole genome shotgun (WGS) entry which is preliminary data.</text>
</comment>
<feature type="transmembrane region" description="Helical" evidence="2">
    <location>
        <begin position="348"/>
        <end position="371"/>
    </location>
</feature>
<gene>
    <name evidence="3" type="ORF">FGO68_gene423</name>
</gene>
<feature type="region of interest" description="Disordered" evidence="1">
    <location>
        <begin position="1"/>
        <end position="23"/>
    </location>
</feature>
<accession>A0A8J8NGQ9</accession>
<keyword evidence="2" id="KW-0812">Transmembrane</keyword>
<evidence type="ECO:0008006" key="5">
    <source>
        <dbReference type="Google" id="ProtNLM"/>
    </source>
</evidence>
<feature type="transmembrane region" description="Helical" evidence="2">
    <location>
        <begin position="463"/>
        <end position="480"/>
    </location>
</feature>
<feature type="compositionally biased region" description="Basic and acidic residues" evidence="1">
    <location>
        <begin position="1"/>
        <end position="14"/>
    </location>
</feature>
<proteinExistence type="predicted"/>
<feature type="transmembrane region" description="Helical" evidence="2">
    <location>
        <begin position="195"/>
        <end position="219"/>
    </location>
</feature>
<feature type="transmembrane region" description="Helical" evidence="2">
    <location>
        <begin position="492"/>
        <end position="516"/>
    </location>
</feature>
<evidence type="ECO:0000313" key="3">
    <source>
        <dbReference type="EMBL" id="TNV74753.1"/>
    </source>
</evidence>
<protein>
    <recommendedName>
        <fullName evidence="5">Transmembrane protein</fullName>
    </recommendedName>
</protein>
<evidence type="ECO:0000256" key="2">
    <source>
        <dbReference type="SAM" id="Phobius"/>
    </source>
</evidence>
<feature type="transmembrane region" description="Helical" evidence="2">
    <location>
        <begin position="309"/>
        <end position="328"/>
    </location>
</feature>
<dbReference type="PANTHER" id="PTHR31600:SF2">
    <property type="entry name" value="GAMETE ENRICHED GENE 10 PROTEIN-RELATED"/>
    <property type="match status" value="1"/>
</dbReference>
<dbReference type="EMBL" id="RRYP01016664">
    <property type="protein sequence ID" value="TNV74753.1"/>
    <property type="molecule type" value="Genomic_DNA"/>
</dbReference>
<dbReference type="InterPro" id="IPR052994">
    <property type="entry name" value="Tiny_macrocysts_regulators"/>
</dbReference>
<keyword evidence="2" id="KW-1133">Transmembrane helix</keyword>
<keyword evidence="4" id="KW-1185">Reference proteome</keyword>
<keyword evidence="2" id="KW-0472">Membrane</keyword>